<dbReference type="InterPro" id="IPR018247">
    <property type="entry name" value="EF_Hand_1_Ca_BS"/>
</dbReference>
<dbReference type="PROSITE" id="PS50222">
    <property type="entry name" value="EF_HAND_2"/>
    <property type="match status" value="1"/>
</dbReference>
<dbReference type="GO" id="GO:0005509">
    <property type="term" value="F:calcium ion binding"/>
    <property type="evidence" value="ECO:0007669"/>
    <property type="project" value="InterPro"/>
</dbReference>
<evidence type="ECO:0000313" key="4">
    <source>
        <dbReference type="EMBL" id="MBY4892885.1"/>
    </source>
</evidence>
<dbReference type="Gene3D" id="1.10.238.10">
    <property type="entry name" value="EF-hand"/>
    <property type="match status" value="1"/>
</dbReference>
<dbReference type="InterPro" id="IPR011992">
    <property type="entry name" value="EF-hand-dom_pair"/>
</dbReference>
<proteinExistence type="predicted"/>
<evidence type="ECO:0000256" key="2">
    <source>
        <dbReference type="SAM" id="SignalP"/>
    </source>
</evidence>
<sequence>MPAVALGAALSFSAAPALAAPGDHFIVNWDLDGDGVVTVDEIRTRRGDVFFTFDADENGAIDGEEYVMFDEARENDMANEPGHGSGSGNGNGNGGGNGSPMQRAAAGMTLEFNDVDGNGEVSEAEFLAQAAAWLQMLDRNGDGIVTTDDFGRR</sequence>
<feature type="signal peptide" evidence="2">
    <location>
        <begin position="1"/>
        <end position="19"/>
    </location>
</feature>
<evidence type="ECO:0000313" key="5">
    <source>
        <dbReference type="EMBL" id="QXL89991.1"/>
    </source>
</evidence>
<dbReference type="EMBL" id="JAIMBW010000001">
    <property type="protein sequence ID" value="MBY4892885.1"/>
    <property type="molecule type" value="Genomic_DNA"/>
</dbReference>
<organism evidence="5">
    <name type="scientific">Gymnodinialimonas phycosphaerae</name>
    <dbReference type="NCBI Taxonomy" id="2841589"/>
    <lineage>
        <taxon>Bacteria</taxon>
        <taxon>Pseudomonadati</taxon>
        <taxon>Pseudomonadota</taxon>
        <taxon>Alphaproteobacteria</taxon>
        <taxon>Rhodobacterales</taxon>
        <taxon>Paracoccaceae</taxon>
        <taxon>Gymnodinialimonas</taxon>
    </lineage>
</organism>
<feature type="domain" description="EF-hand" evidence="3">
    <location>
        <begin position="125"/>
        <end position="153"/>
    </location>
</feature>
<gene>
    <name evidence="4" type="ORF">KUL25_08930</name>
    <name evidence="5" type="ORF">KUL25_08935</name>
</gene>
<dbReference type="InterPro" id="IPR002048">
    <property type="entry name" value="EF_hand_dom"/>
</dbReference>
<feature type="chain" id="PRO_5037294560" evidence="2">
    <location>
        <begin position="20"/>
        <end position="153"/>
    </location>
</feature>
<dbReference type="Proteomes" id="UP000693972">
    <property type="component" value="Unassembled WGS sequence"/>
</dbReference>
<protein>
    <submittedName>
        <fullName evidence="5">EF-hand domain-containing protein</fullName>
    </submittedName>
</protein>
<evidence type="ECO:0000313" key="6">
    <source>
        <dbReference type="Proteomes" id="UP000693972"/>
    </source>
</evidence>
<keyword evidence="2" id="KW-0732">Signal</keyword>
<dbReference type="PROSITE" id="PS00018">
    <property type="entry name" value="EF_HAND_1"/>
    <property type="match status" value="2"/>
</dbReference>
<name>A0A975YI05_9RHOB</name>
<keyword evidence="6" id="KW-1185">Reference proteome</keyword>
<evidence type="ECO:0000256" key="1">
    <source>
        <dbReference type="SAM" id="MobiDB-lite"/>
    </source>
</evidence>
<dbReference type="SUPFAM" id="SSF47473">
    <property type="entry name" value="EF-hand"/>
    <property type="match status" value="1"/>
</dbReference>
<evidence type="ECO:0000259" key="3">
    <source>
        <dbReference type="PROSITE" id="PS50222"/>
    </source>
</evidence>
<reference evidence="5 6" key="1">
    <citation type="submission" date="2021-07" db="EMBL/GenBank/DDBJ databases">
        <title>Karlodiniumbacter phycospheric gen. nov., sp. nov., a phycosphere bacterium isolated from karlodinium veneficum.</title>
        <authorList>
            <person name="Peng Y."/>
            <person name="Jiang L."/>
            <person name="Lee J."/>
        </authorList>
    </citation>
    <scope>NUCLEOTIDE SEQUENCE</scope>
    <source>
        <strain evidence="5 6">N5</strain>
    </source>
</reference>
<dbReference type="EMBL" id="CP078073">
    <property type="protein sequence ID" value="QXL89991.1"/>
    <property type="molecule type" value="Genomic_DNA"/>
</dbReference>
<accession>A0A975YI05</accession>
<feature type="region of interest" description="Disordered" evidence="1">
    <location>
        <begin position="76"/>
        <end position="103"/>
    </location>
</feature>
<feature type="compositionally biased region" description="Gly residues" evidence="1">
    <location>
        <begin position="83"/>
        <end position="98"/>
    </location>
</feature>
<dbReference type="AlphaFoldDB" id="A0A975YI05"/>
<dbReference type="Pfam" id="PF13202">
    <property type="entry name" value="EF-hand_5"/>
    <property type="match status" value="2"/>
</dbReference>